<dbReference type="GO" id="GO:0003677">
    <property type="term" value="F:DNA binding"/>
    <property type="evidence" value="ECO:0007669"/>
    <property type="project" value="InterPro"/>
</dbReference>
<dbReference type="PATRIC" id="fig|1618488.3.peg.397"/>
<protein>
    <submittedName>
        <fullName evidence="5">Segregation ATPase, FtsK/SpoIIIE family protein</fullName>
    </submittedName>
</protein>
<dbReference type="InterPro" id="IPR027417">
    <property type="entry name" value="P-loop_NTPase"/>
</dbReference>
<evidence type="ECO:0000256" key="2">
    <source>
        <dbReference type="ARBA" id="ARBA00022840"/>
    </source>
</evidence>
<dbReference type="Pfam" id="PF09397">
    <property type="entry name" value="FtsK_gamma"/>
    <property type="match status" value="1"/>
</dbReference>
<comment type="caution">
    <text evidence="5">The sequence shown here is derived from an EMBL/GenBank/DDBJ whole genome shotgun (WGS) entry which is preliminary data.</text>
</comment>
<feature type="binding site" evidence="3">
    <location>
        <begin position="143"/>
        <end position="150"/>
    </location>
    <ligand>
        <name>ATP</name>
        <dbReference type="ChEBI" id="CHEBI:30616"/>
    </ligand>
</feature>
<dbReference type="PROSITE" id="PS50901">
    <property type="entry name" value="FTSK"/>
    <property type="match status" value="1"/>
</dbReference>
<dbReference type="AlphaFoldDB" id="A0A0G0I4M3"/>
<feature type="domain" description="FtsK" evidence="4">
    <location>
        <begin position="126"/>
        <end position="297"/>
    </location>
</feature>
<name>A0A0G0I4M3_9BACT</name>
<evidence type="ECO:0000313" key="5">
    <source>
        <dbReference type="EMBL" id="KKQ50263.1"/>
    </source>
</evidence>
<evidence type="ECO:0000259" key="4">
    <source>
        <dbReference type="PROSITE" id="PS50901"/>
    </source>
</evidence>
<dbReference type="PANTHER" id="PTHR22683:SF1">
    <property type="entry name" value="TYPE VII SECRETION SYSTEM PROTEIN ESSC"/>
    <property type="match status" value="1"/>
</dbReference>
<dbReference type="InterPro" id="IPR050206">
    <property type="entry name" value="FtsK/SpoIIIE/SftA"/>
</dbReference>
<dbReference type="SMART" id="SM00843">
    <property type="entry name" value="Ftsk_gamma"/>
    <property type="match status" value="1"/>
</dbReference>
<gene>
    <name evidence="5" type="ORF">US68_C0007G0026</name>
</gene>
<dbReference type="InterPro" id="IPR018541">
    <property type="entry name" value="Ftsk_gamma"/>
</dbReference>
<reference evidence="5 6" key="1">
    <citation type="journal article" date="2015" name="Nature">
        <title>rRNA introns, odd ribosomes, and small enigmatic genomes across a large radiation of phyla.</title>
        <authorList>
            <person name="Brown C.T."/>
            <person name="Hug L.A."/>
            <person name="Thomas B.C."/>
            <person name="Sharon I."/>
            <person name="Castelle C.J."/>
            <person name="Singh A."/>
            <person name="Wilkins M.J."/>
            <person name="Williams K.H."/>
            <person name="Banfield J.F."/>
        </authorList>
    </citation>
    <scope>NUCLEOTIDE SEQUENCE [LARGE SCALE GENOMIC DNA]</scope>
</reference>
<sequence>MLTYKPSQEATIERDVMFDEAVKLIQETGVASASLIQRRLKLGYARSARLLDELEQSGIIGEVNGAKPRDILIPHKNREGQTIIPKKEPSPVKIEFEETLASWKKTKHADNVSENFKIELGIDENKKEVDLNLEKYGNLLIIGSQFTSTVDLLNNILTTSMAKYSPNELKLIVIDGVKGDLIVPNQASHLLTPMIVEAEKSVSALKWCVNEIERRMKLDNLNPQAKVLILINSLNQILNFSPSEIEDNIYRIMVQGRKYGFYFIISTDYANPRTAKSIIANSPAKLVFKPTDKKIARESGIPEAIELSSPDEAILETMYEGKRKLTINKVDPKKIYREIFE</sequence>
<evidence type="ECO:0000256" key="1">
    <source>
        <dbReference type="ARBA" id="ARBA00022741"/>
    </source>
</evidence>
<evidence type="ECO:0000256" key="3">
    <source>
        <dbReference type="PROSITE-ProRule" id="PRU00289"/>
    </source>
</evidence>
<dbReference type="Gene3D" id="3.40.50.300">
    <property type="entry name" value="P-loop containing nucleotide triphosphate hydrolases"/>
    <property type="match status" value="2"/>
</dbReference>
<accession>A0A0G0I4M3</accession>
<dbReference type="EMBL" id="LBTX01000007">
    <property type="protein sequence ID" value="KKQ50263.1"/>
    <property type="molecule type" value="Genomic_DNA"/>
</dbReference>
<dbReference type="InterPro" id="IPR036388">
    <property type="entry name" value="WH-like_DNA-bd_sf"/>
</dbReference>
<proteinExistence type="predicted"/>
<organism evidence="5 6">
    <name type="scientific">Candidatus Shapirobacteria bacterium GW2011_GWE1_38_10</name>
    <dbReference type="NCBI Taxonomy" id="1618488"/>
    <lineage>
        <taxon>Bacteria</taxon>
        <taxon>Candidatus Shapironibacteriota</taxon>
    </lineage>
</organism>
<dbReference type="InterPro" id="IPR036390">
    <property type="entry name" value="WH_DNA-bd_sf"/>
</dbReference>
<evidence type="ECO:0000313" key="6">
    <source>
        <dbReference type="Proteomes" id="UP000034231"/>
    </source>
</evidence>
<keyword evidence="2 3" id="KW-0067">ATP-binding</keyword>
<dbReference type="InterPro" id="IPR002543">
    <property type="entry name" value="FtsK_dom"/>
</dbReference>
<dbReference type="Gene3D" id="1.10.10.10">
    <property type="entry name" value="Winged helix-like DNA-binding domain superfamily/Winged helix DNA-binding domain"/>
    <property type="match status" value="1"/>
</dbReference>
<dbReference type="SUPFAM" id="SSF46785">
    <property type="entry name" value="Winged helix' DNA-binding domain"/>
    <property type="match status" value="1"/>
</dbReference>
<dbReference type="PANTHER" id="PTHR22683">
    <property type="entry name" value="SPORULATION PROTEIN RELATED"/>
    <property type="match status" value="1"/>
</dbReference>
<dbReference type="Proteomes" id="UP000034231">
    <property type="component" value="Unassembled WGS sequence"/>
</dbReference>
<dbReference type="GO" id="GO:0005524">
    <property type="term" value="F:ATP binding"/>
    <property type="evidence" value="ECO:0007669"/>
    <property type="project" value="UniProtKB-UniRule"/>
</dbReference>
<keyword evidence="1 3" id="KW-0547">Nucleotide-binding</keyword>
<dbReference type="Pfam" id="PF01580">
    <property type="entry name" value="FtsK_SpoIIIE"/>
    <property type="match status" value="1"/>
</dbReference>